<dbReference type="Proteomes" id="UP000015106">
    <property type="component" value="Chromosome 3"/>
</dbReference>
<reference evidence="3" key="1">
    <citation type="journal article" date="2013" name="Nature">
        <title>Draft genome of the wheat A-genome progenitor Triticum urartu.</title>
        <authorList>
            <person name="Ling H.Q."/>
            <person name="Zhao S."/>
            <person name="Liu D."/>
            <person name="Wang J."/>
            <person name="Sun H."/>
            <person name="Zhang C."/>
            <person name="Fan H."/>
            <person name="Li D."/>
            <person name="Dong L."/>
            <person name="Tao Y."/>
            <person name="Gao C."/>
            <person name="Wu H."/>
            <person name="Li Y."/>
            <person name="Cui Y."/>
            <person name="Guo X."/>
            <person name="Zheng S."/>
            <person name="Wang B."/>
            <person name="Yu K."/>
            <person name="Liang Q."/>
            <person name="Yang W."/>
            <person name="Lou X."/>
            <person name="Chen J."/>
            <person name="Feng M."/>
            <person name="Jian J."/>
            <person name="Zhang X."/>
            <person name="Luo G."/>
            <person name="Jiang Y."/>
            <person name="Liu J."/>
            <person name="Wang Z."/>
            <person name="Sha Y."/>
            <person name="Zhang B."/>
            <person name="Wu H."/>
            <person name="Tang D."/>
            <person name="Shen Q."/>
            <person name="Xue P."/>
            <person name="Zou S."/>
            <person name="Wang X."/>
            <person name="Liu X."/>
            <person name="Wang F."/>
            <person name="Yang Y."/>
            <person name="An X."/>
            <person name="Dong Z."/>
            <person name="Zhang K."/>
            <person name="Zhang X."/>
            <person name="Luo M.C."/>
            <person name="Dvorak J."/>
            <person name="Tong Y."/>
            <person name="Wang J."/>
            <person name="Yang H."/>
            <person name="Li Z."/>
            <person name="Wang D."/>
            <person name="Zhang A."/>
            <person name="Wang J."/>
        </authorList>
    </citation>
    <scope>NUCLEOTIDE SEQUENCE</scope>
    <source>
        <strain evidence="3">cv. G1812</strain>
    </source>
</reference>
<organism evidence="2 3">
    <name type="scientific">Triticum urartu</name>
    <name type="common">Red wild einkorn</name>
    <name type="synonym">Crithodium urartu</name>
    <dbReference type="NCBI Taxonomy" id="4572"/>
    <lineage>
        <taxon>Eukaryota</taxon>
        <taxon>Viridiplantae</taxon>
        <taxon>Streptophyta</taxon>
        <taxon>Embryophyta</taxon>
        <taxon>Tracheophyta</taxon>
        <taxon>Spermatophyta</taxon>
        <taxon>Magnoliopsida</taxon>
        <taxon>Liliopsida</taxon>
        <taxon>Poales</taxon>
        <taxon>Poaceae</taxon>
        <taxon>BOP clade</taxon>
        <taxon>Pooideae</taxon>
        <taxon>Triticodae</taxon>
        <taxon>Triticeae</taxon>
        <taxon>Triticinae</taxon>
        <taxon>Triticum</taxon>
    </lineage>
</organism>
<name>A0A8R7TYD4_TRIUA</name>
<reference evidence="2" key="3">
    <citation type="submission" date="2022-06" db="UniProtKB">
        <authorList>
            <consortium name="EnsemblPlants"/>
        </authorList>
    </citation>
    <scope>IDENTIFICATION</scope>
</reference>
<evidence type="ECO:0000256" key="1">
    <source>
        <dbReference type="SAM" id="MobiDB-lite"/>
    </source>
</evidence>
<dbReference type="EnsemblPlants" id="TuG1812G0300003357.01.T01">
    <property type="protein sequence ID" value="TuG1812G0300003357.01.T01.cds328564"/>
    <property type="gene ID" value="TuG1812G0300003357.01"/>
</dbReference>
<feature type="region of interest" description="Disordered" evidence="1">
    <location>
        <begin position="92"/>
        <end position="111"/>
    </location>
</feature>
<dbReference type="AlphaFoldDB" id="A0A8R7TYD4"/>
<reference evidence="2" key="2">
    <citation type="submission" date="2018-03" db="EMBL/GenBank/DDBJ databases">
        <title>The Triticum urartu genome reveals the dynamic nature of wheat genome evolution.</title>
        <authorList>
            <person name="Ling H."/>
            <person name="Ma B."/>
            <person name="Shi X."/>
            <person name="Liu H."/>
            <person name="Dong L."/>
            <person name="Sun H."/>
            <person name="Cao Y."/>
            <person name="Gao Q."/>
            <person name="Zheng S."/>
            <person name="Li Y."/>
            <person name="Yu Y."/>
            <person name="Du H."/>
            <person name="Qi M."/>
            <person name="Li Y."/>
            <person name="Yu H."/>
            <person name="Cui Y."/>
            <person name="Wang N."/>
            <person name="Chen C."/>
            <person name="Wu H."/>
            <person name="Zhao Y."/>
            <person name="Zhang J."/>
            <person name="Li Y."/>
            <person name="Zhou W."/>
            <person name="Zhang B."/>
            <person name="Hu W."/>
            <person name="Eijk M."/>
            <person name="Tang J."/>
            <person name="Witsenboer H."/>
            <person name="Zhao S."/>
            <person name="Li Z."/>
            <person name="Zhang A."/>
            <person name="Wang D."/>
            <person name="Liang C."/>
        </authorList>
    </citation>
    <scope>NUCLEOTIDE SEQUENCE [LARGE SCALE GENOMIC DNA]</scope>
    <source>
        <strain evidence="2">cv. G1812</strain>
    </source>
</reference>
<evidence type="ECO:0000313" key="3">
    <source>
        <dbReference type="Proteomes" id="UP000015106"/>
    </source>
</evidence>
<evidence type="ECO:0000313" key="2">
    <source>
        <dbReference type="EnsemblPlants" id="TuG1812G0300003357.01.T01.cds328564"/>
    </source>
</evidence>
<dbReference type="Gramene" id="TuG1812G0300003357.01.T01">
    <property type="protein sequence ID" value="TuG1812G0300003357.01.T01.cds328564"/>
    <property type="gene ID" value="TuG1812G0300003357.01"/>
</dbReference>
<sequence length="159" mass="17325">GANRDRAWRGKYLSFPSPRRFPTHVIPLSLFSFLSSNPRLFPAAPPPPLSPQIHCVPPPVPVPSSSPVPSSTSSSLISPDFLDLNLGSTREGVPERWQRQIPPSRGAGPPVRATMTPAWRLGHGQPPRCRVRRRGLWGPRSKGLARLLIVGSGDAKPKI</sequence>
<protein>
    <submittedName>
        <fullName evidence="2">Uncharacterized protein</fullName>
    </submittedName>
</protein>
<keyword evidence="3" id="KW-1185">Reference proteome</keyword>
<proteinExistence type="predicted"/>
<accession>A0A8R7TYD4</accession>